<evidence type="ECO:0000256" key="11">
    <source>
        <dbReference type="RuleBase" id="RU362031"/>
    </source>
</evidence>
<dbReference type="Pfam" id="PF02163">
    <property type="entry name" value="Peptidase_M50"/>
    <property type="match status" value="1"/>
</dbReference>
<dbReference type="Pfam" id="PF17820">
    <property type="entry name" value="PDZ_6"/>
    <property type="match status" value="1"/>
</dbReference>
<dbReference type="EMBL" id="JAMCOF010000004">
    <property type="protein sequence ID" value="MCL6229644.1"/>
    <property type="molecule type" value="Genomic_DNA"/>
</dbReference>
<dbReference type="InterPro" id="IPR008915">
    <property type="entry name" value="Peptidase_M50"/>
</dbReference>
<evidence type="ECO:0000313" key="14">
    <source>
        <dbReference type="EMBL" id="MCL6229644.1"/>
    </source>
</evidence>
<keyword evidence="7 11" id="KW-0862">Zinc</keyword>
<protein>
    <recommendedName>
        <fullName evidence="11">Zinc metalloprotease</fullName>
        <ecNumber evidence="11">3.4.24.-</ecNumber>
    </recommendedName>
</protein>
<dbReference type="EC" id="3.4.24.-" evidence="11"/>
<evidence type="ECO:0000256" key="6">
    <source>
        <dbReference type="ARBA" id="ARBA00022801"/>
    </source>
</evidence>
<evidence type="ECO:0000256" key="9">
    <source>
        <dbReference type="ARBA" id="ARBA00023049"/>
    </source>
</evidence>
<feature type="domain" description="PDZ" evidence="13">
    <location>
        <begin position="141"/>
        <end position="193"/>
    </location>
</feature>
<keyword evidence="10 11" id="KW-0472">Membrane</keyword>
<dbReference type="PANTHER" id="PTHR42837:SF2">
    <property type="entry name" value="MEMBRANE METALLOPROTEASE ARASP2, CHLOROPLASTIC-RELATED"/>
    <property type="match status" value="1"/>
</dbReference>
<feature type="transmembrane region" description="Helical" evidence="11">
    <location>
        <begin position="13"/>
        <end position="30"/>
    </location>
</feature>
<keyword evidence="8 11" id="KW-1133">Transmembrane helix</keyword>
<evidence type="ECO:0000256" key="1">
    <source>
        <dbReference type="ARBA" id="ARBA00001947"/>
    </source>
</evidence>
<evidence type="ECO:0000259" key="13">
    <source>
        <dbReference type="Pfam" id="PF17820"/>
    </source>
</evidence>
<name>A0ABT0P8H6_9HYPH</name>
<dbReference type="CDD" id="cd06163">
    <property type="entry name" value="S2P-M50_PDZ_RseP-like"/>
    <property type="match status" value="1"/>
</dbReference>
<feature type="transmembrane region" description="Helical" evidence="11">
    <location>
        <begin position="107"/>
        <end position="132"/>
    </location>
</feature>
<dbReference type="CDD" id="cd23081">
    <property type="entry name" value="cpPDZ_EcRseP-like"/>
    <property type="match status" value="1"/>
</dbReference>
<feature type="transmembrane region" description="Helical" evidence="11">
    <location>
        <begin position="351"/>
        <end position="369"/>
    </location>
</feature>
<keyword evidence="6 11" id="KW-0378">Hydrolase</keyword>
<feature type="transmembrane region" description="Helical" evidence="11">
    <location>
        <begin position="304"/>
        <end position="323"/>
    </location>
</feature>
<evidence type="ECO:0000313" key="15">
    <source>
        <dbReference type="Proteomes" id="UP001523003"/>
    </source>
</evidence>
<accession>A0ABT0P8H6</accession>
<comment type="caution">
    <text evidence="14">The sequence shown here is derived from an EMBL/GenBank/DDBJ whole genome shotgun (WGS) entry which is preliminary data.</text>
</comment>
<evidence type="ECO:0000256" key="3">
    <source>
        <dbReference type="ARBA" id="ARBA00007931"/>
    </source>
</evidence>
<evidence type="ECO:0000256" key="7">
    <source>
        <dbReference type="ARBA" id="ARBA00022833"/>
    </source>
</evidence>
<comment type="subcellular location">
    <subcellularLocation>
        <location evidence="2">Membrane</location>
        <topology evidence="2">Multi-pass membrane protein</topology>
    </subcellularLocation>
</comment>
<dbReference type="PANTHER" id="PTHR42837">
    <property type="entry name" value="REGULATOR OF SIGMA-E PROTEASE RSEP"/>
    <property type="match status" value="1"/>
</dbReference>
<keyword evidence="5 11" id="KW-0812">Transmembrane</keyword>
<proteinExistence type="inferred from homology"/>
<dbReference type="Proteomes" id="UP001523003">
    <property type="component" value="Unassembled WGS sequence"/>
</dbReference>
<sequence>MDFLSHILNVSDLFLRGLNVFFSILIIVFVHEMGHYLIGRWCGIQASVFSIGFGPELLNYTDKWGTRWRLGLFFLGGYVKFIEDSNGIKSSSFPPASFMAAHAWKRAMTVFAGPLFNVLFAIVILTFFFFFYGRVVVEPVVGYLEKDSPAIQAGLIPGDRFVEMDGKQIESFGDLVAYVTLHGRDPIEFKIERMGQILTVVITPKVIKRDDGFGNQVRVGMIGIRAPVVRDNPEHLDPVYKKHIHYNWIESIKESLRRTILIIIQTISFFSRLIGGQEDHCQLSGPSKTVQIAWEISETGFSSMSYFTAFFSICIGLINFFPIPPLDGGHLLFYIIEAIVGKPVPAKIQEIAFRIGFFTVIVFTIFALFNDYFCGLAISYGKYFTN</sequence>
<dbReference type="Gene3D" id="2.30.42.10">
    <property type="match status" value="1"/>
</dbReference>
<dbReference type="SUPFAM" id="SSF50156">
    <property type="entry name" value="PDZ domain-like"/>
    <property type="match status" value="1"/>
</dbReference>
<keyword evidence="9 11" id="KW-0482">Metalloprotease</keyword>
<dbReference type="InterPro" id="IPR004387">
    <property type="entry name" value="Pept_M50_Zn"/>
</dbReference>
<dbReference type="NCBIfam" id="TIGR00054">
    <property type="entry name" value="RIP metalloprotease RseP"/>
    <property type="match status" value="1"/>
</dbReference>
<evidence type="ECO:0000256" key="10">
    <source>
        <dbReference type="ARBA" id="ARBA00023136"/>
    </source>
</evidence>
<keyword evidence="4" id="KW-0645">Protease</keyword>
<dbReference type="InterPro" id="IPR041489">
    <property type="entry name" value="PDZ_6"/>
</dbReference>
<gene>
    <name evidence="14" type="primary">rseP</name>
    <name evidence="14" type="ORF">M4Z11_03335</name>
</gene>
<dbReference type="RefSeq" id="WP_249676235.1">
    <property type="nucleotide sequence ID" value="NZ_JAMCOF010000004.1"/>
</dbReference>
<keyword evidence="11" id="KW-0479">Metal-binding</keyword>
<evidence type="ECO:0000256" key="2">
    <source>
        <dbReference type="ARBA" id="ARBA00004141"/>
    </source>
</evidence>
<organism evidence="14 15">
    <name type="scientific">Bartonella bilalgolemii</name>
    <dbReference type="NCBI Taxonomy" id="2942911"/>
    <lineage>
        <taxon>Bacteria</taxon>
        <taxon>Pseudomonadati</taxon>
        <taxon>Pseudomonadota</taxon>
        <taxon>Alphaproteobacteria</taxon>
        <taxon>Hyphomicrobiales</taxon>
        <taxon>Bartonellaceae</taxon>
        <taxon>Bartonella</taxon>
    </lineage>
</organism>
<keyword evidence="15" id="KW-1185">Reference proteome</keyword>
<evidence type="ECO:0000256" key="8">
    <source>
        <dbReference type="ARBA" id="ARBA00022989"/>
    </source>
</evidence>
<feature type="domain" description="Peptidase M50" evidence="12">
    <location>
        <begin position="21"/>
        <end position="362"/>
    </location>
</feature>
<evidence type="ECO:0000259" key="12">
    <source>
        <dbReference type="Pfam" id="PF02163"/>
    </source>
</evidence>
<comment type="cofactor">
    <cofactor evidence="1 11">
        <name>Zn(2+)</name>
        <dbReference type="ChEBI" id="CHEBI:29105"/>
    </cofactor>
</comment>
<evidence type="ECO:0000256" key="4">
    <source>
        <dbReference type="ARBA" id="ARBA00022670"/>
    </source>
</evidence>
<dbReference type="InterPro" id="IPR036034">
    <property type="entry name" value="PDZ_sf"/>
</dbReference>
<comment type="similarity">
    <text evidence="3 11">Belongs to the peptidase M50B family.</text>
</comment>
<evidence type="ECO:0000256" key="5">
    <source>
        <dbReference type="ARBA" id="ARBA00022692"/>
    </source>
</evidence>
<reference evidence="14 15" key="1">
    <citation type="submission" date="2022-05" db="EMBL/GenBank/DDBJ databases">
        <title>Description of the Bartonella bilalgolemii sp. nov. Isolated from Apodemus uralensis (Pallas 1811).</title>
        <authorList>
            <person name="Zgheib R."/>
            <person name="Celebi B."/>
        </authorList>
    </citation>
    <scope>NUCLEOTIDE SEQUENCE [LARGE SCALE GENOMIC DNA]</scope>
    <source>
        <strain evidence="14 15">G70</strain>
    </source>
</reference>
<dbReference type="GO" id="GO:0008237">
    <property type="term" value="F:metallopeptidase activity"/>
    <property type="evidence" value="ECO:0007669"/>
    <property type="project" value="UniProtKB-KW"/>
</dbReference>